<feature type="transmembrane region" description="Helical" evidence="2">
    <location>
        <begin position="116"/>
        <end position="140"/>
    </location>
</feature>
<dbReference type="PROSITE" id="PS50855">
    <property type="entry name" value="COX1"/>
    <property type="match status" value="1"/>
</dbReference>
<reference evidence="4 5" key="1">
    <citation type="submission" date="2020-07" db="EMBL/GenBank/DDBJ databases">
        <authorList>
            <person name="Feng X."/>
        </authorList>
    </citation>
    <scope>NUCLEOTIDE SEQUENCE [LARGE SCALE GENOMIC DNA]</scope>
    <source>
        <strain evidence="4 5">JCM31066</strain>
    </source>
</reference>
<keyword evidence="5" id="KW-1185">Reference proteome</keyword>
<keyword evidence="1" id="KW-0679">Respiratory chain</keyword>
<dbReference type="GO" id="GO:0016020">
    <property type="term" value="C:membrane"/>
    <property type="evidence" value="ECO:0007669"/>
    <property type="project" value="InterPro"/>
</dbReference>
<dbReference type="GO" id="GO:0009060">
    <property type="term" value="P:aerobic respiration"/>
    <property type="evidence" value="ECO:0007669"/>
    <property type="project" value="InterPro"/>
</dbReference>
<dbReference type="RefSeq" id="WP_185676020.1">
    <property type="nucleotide sequence ID" value="NZ_JACHVB010000035.1"/>
</dbReference>
<comment type="caution">
    <text evidence="4">The sequence shown here is derived from an EMBL/GenBank/DDBJ whole genome shotgun (WGS) entry which is preliminary data.</text>
</comment>
<dbReference type="SUPFAM" id="SSF81442">
    <property type="entry name" value="Cytochrome c oxidase subunit I-like"/>
    <property type="match status" value="1"/>
</dbReference>
<evidence type="ECO:0000259" key="3">
    <source>
        <dbReference type="PROSITE" id="PS50855"/>
    </source>
</evidence>
<sequence>MSPLLSFFTSIDPRPKTGVPLKVQLSEIDREMRVPVVLFVTSAILWLQVGTIFAMIASIKLHNPEFLQGFEWLTFGRARSAHLNAMAFGWGNNAIFAVALWIMARLSKVSVKHGGILVVAGAFWNIGVTAGIVGILTGGLTSVEWLEMPPQVAPLLGISYVLVAVWGVIMFRFRAMGHVYVSQWYILGALFWFPWLYIIAQTLILWVPARGTVQAITNWWFGHNVLGLWLTPMGLGAIYYFLPKVLGRPIHSYYLSVLGFWSLALFYNWAGVHHLIGGPIPVWLVSAGIVGSIMMVIPVVVTAINHHMTAAGNWRAVWCSPTLRFIVFGGMSYTLASLAGSAMALRDVNVITHFTQFTIGHAHHGVYAFFTMTMFGGIYFMMPRILNREWPSAALIRTHFWCAAIGITIMMVALHVGGWIQGEMMIALDADGNPKYAFLEIVAMLVPWLFSRSVSGMLLAIGHLAFLVNFFWMLAGRRSAKSQEGPTLLLKENEEEVR</sequence>
<dbReference type="AlphaFoldDB" id="A0A842HHG5"/>
<evidence type="ECO:0000256" key="2">
    <source>
        <dbReference type="SAM" id="Phobius"/>
    </source>
</evidence>
<dbReference type="InterPro" id="IPR000883">
    <property type="entry name" value="Cyt_C_Oxase_1"/>
</dbReference>
<feature type="transmembrane region" description="Helical" evidence="2">
    <location>
        <begin position="398"/>
        <end position="420"/>
    </location>
</feature>
<organism evidence="4 5">
    <name type="scientific">Ruficoccus amylovorans</name>
    <dbReference type="NCBI Taxonomy" id="1804625"/>
    <lineage>
        <taxon>Bacteria</taxon>
        <taxon>Pseudomonadati</taxon>
        <taxon>Verrucomicrobiota</taxon>
        <taxon>Opitutia</taxon>
        <taxon>Puniceicoccales</taxon>
        <taxon>Cerasicoccaceae</taxon>
        <taxon>Ruficoccus</taxon>
    </lineage>
</organism>
<accession>A0A842HHG5</accession>
<dbReference type="Gene3D" id="1.20.210.10">
    <property type="entry name" value="Cytochrome c oxidase-like, subunit I domain"/>
    <property type="match status" value="1"/>
</dbReference>
<keyword evidence="1" id="KW-0813">Transport</keyword>
<dbReference type="InterPro" id="IPR023616">
    <property type="entry name" value="Cyt_c_oxase-like_su1_dom"/>
</dbReference>
<protein>
    <submittedName>
        <fullName evidence="4">Cbb3-type cytochrome c oxidase subunit I</fullName>
    </submittedName>
</protein>
<feature type="transmembrane region" description="Helical" evidence="2">
    <location>
        <begin position="152"/>
        <end position="173"/>
    </location>
</feature>
<dbReference type="PANTHER" id="PTHR10422:SF29">
    <property type="entry name" value="CYTOCHROME C OXIDASE SUBUNIT 1 HOMOLOG, BACTEROID"/>
    <property type="match status" value="1"/>
</dbReference>
<evidence type="ECO:0000313" key="4">
    <source>
        <dbReference type="EMBL" id="MBC2595056.1"/>
    </source>
</evidence>
<feature type="transmembrane region" description="Helical" evidence="2">
    <location>
        <begin position="36"/>
        <end position="61"/>
    </location>
</feature>
<keyword evidence="1" id="KW-0249">Electron transport</keyword>
<keyword evidence="2" id="KW-0472">Membrane</keyword>
<feature type="transmembrane region" description="Helical" evidence="2">
    <location>
        <begin position="282"/>
        <end position="304"/>
    </location>
</feature>
<gene>
    <name evidence="4" type="ORF">H5P28_12385</name>
</gene>
<feature type="transmembrane region" description="Helical" evidence="2">
    <location>
        <begin position="365"/>
        <end position="386"/>
    </location>
</feature>
<feature type="transmembrane region" description="Helical" evidence="2">
    <location>
        <begin position="81"/>
        <end position="104"/>
    </location>
</feature>
<evidence type="ECO:0000256" key="1">
    <source>
        <dbReference type="ARBA" id="ARBA00022660"/>
    </source>
</evidence>
<dbReference type="GO" id="GO:0004129">
    <property type="term" value="F:cytochrome-c oxidase activity"/>
    <property type="evidence" value="ECO:0007669"/>
    <property type="project" value="InterPro"/>
</dbReference>
<dbReference type="EMBL" id="JACHVB010000035">
    <property type="protein sequence ID" value="MBC2595056.1"/>
    <property type="molecule type" value="Genomic_DNA"/>
</dbReference>
<dbReference type="Proteomes" id="UP000546464">
    <property type="component" value="Unassembled WGS sequence"/>
</dbReference>
<dbReference type="GO" id="GO:0015990">
    <property type="term" value="P:electron transport coupled proton transport"/>
    <property type="evidence" value="ECO:0007669"/>
    <property type="project" value="TreeGrafter"/>
</dbReference>
<dbReference type="GO" id="GO:0020037">
    <property type="term" value="F:heme binding"/>
    <property type="evidence" value="ECO:0007669"/>
    <property type="project" value="InterPro"/>
</dbReference>
<feature type="transmembrane region" description="Helical" evidence="2">
    <location>
        <begin position="219"/>
        <end position="241"/>
    </location>
</feature>
<dbReference type="PANTHER" id="PTHR10422">
    <property type="entry name" value="CYTOCHROME C OXIDASE SUBUNIT 1"/>
    <property type="match status" value="1"/>
</dbReference>
<feature type="domain" description="Cytochrome oxidase subunit I profile" evidence="3">
    <location>
        <begin position="19"/>
        <end position="498"/>
    </location>
</feature>
<keyword evidence="2" id="KW-0812">Transmembrane</keyword>
<feature type="transmembrane region" description="Helical" evidence="2">
    <location>
        <begin position="325"/>
        <end position="345"/>
    </location>
</feature>
<evidence type="ECO:0000313" key="5">
    <source>
        <dbReference type="Proteomes" id="UP000546464"/>
    </source>
</evidence>
<dbReference type="GO" id="GO:0022904">
    <property type="term" value="P:respiratory electron transport chain"/>
    <property type="evidence" value="ECO:0007669"/>
    <property type="project" value="TreeGrafter"/>
</dbReference>
<proteinExistence type="predicted"/>
<feature type="transmembrane region" description="Helical" evidence="2">
    <location>
        <begin position="454"/>
        <end position="475"/>
    </location>
</feature>
<dbReference type="Pfam" id="PF00115">
    <property type="entry name" value="COX1"/>
    <property type="match status" value="1"/>
</dbReference>
<keyword evidence="2" id="KW-1133">Transmembrane helix</keyword>
<dbReference type="InterPro" id="IPR036927">
    <property type="entry name" value="Cyt_c_oxase-like_su1_sf"/>
</dbReference>
<feature type="transmembrane region" description="Helical" evidence="2">
    <location>
        <begin position="253"/>
        <end position="270"/>
    </location>
</feature>
<name>A0A842HHG5_9BACT</name>
<feature type="transmembrane region" description="Helical" evidence="2">
    <location>
        <begin position="185"/>
        <end position="207"/>
    </location>
</feature>